<dbReference type="InterPro" id="IPR021759">
    <property type="entry name" value="WxLIP_HBD"/>
</dbReference>
<evidence type="ECO:0000256" key="1">
    <source>
        <dbReference type="SAM" id="Phobius"/>
    </source>
</evidence>
<dbReference type="InterPro" id="IPR010317">
    <property type="entry name" value="WxLIP_PGBD"/>
</dbReference>
<keyword evidence="1" id="KW-0812">Transmembrane</keyword>
<evidence type="ECO:0000313" key="4">
    <source>
        <dbReference type="EMBL" id="TBX37670.1"/>
    </source>
</evidence>
<protein>
    <submittedName>
        <fullName evidence="4">DUF916 and DUF3324 domain-containing protein</fullName>
    </submittedName>
</protein>
<dbReference type="AlphaFoldDB" id="A0A4Q9XZX9"/>
<dbReference type="EMBL" id="SEHH01000138">
    <property type="protein sequence ID" value="TBX37670.1"/>
    <property type="molecule type" value="Genomic_DNA"/>
</dbReference>
<evidence type="ECO:0000259" key="3">
    <source>
        <dbReference type="Pfam" id="PF11797"/>
    </source>
</evidence>
<organism evidence="4 5">
    <name type="scientific">Lactiplantibacillus paraplantarum</name>
    <dbReference type="NCBI Taxonomy" id="60520"/>
    <lineage>
        <taxon>Bacteria</taxon>
        <taxon>Bacillati</taxon>
        <taxon>Bacillota</taxon>
        <taxon>Bacilli</taxon>
        <taxon>Lactobacillales</taxon>
        <taxon>Lactobacillaceae</taxon>
        <taxon>Lactiplantibacillus</taxon>
    </lineage>
</organism>
<keyword evidence="1" id="KW-1133">Transmembrane helix</keyword>
<evidence type="ECO:0000259" key="2">
    <source>
        <dbReference type="Pfam" id="PF06030"/>
    </source>
</evidence>
<name>A0A4Q9XZX9_9LACO</name>
<accession>A0A4Q9XZX9</accession>
<gene>
    <name evidence="4" type="ORF">EUZ87_15150</name>
</gene>
<keyword evidence="1" id="KW-0472">Membrane</keyword>
<dbReference type="Proteomes" id="UP000292648">
    <property type="component" value="Unassembled WGS sequence"/>
</dbReference>
<dbReference type="Pfam" id="PF11797">
    <property type="entry name" value="WxLIP_HBD"/>
    <property type="match status" value="1"/>
</dbReference>
<reference evidence="4 5" key="1">
    <citation type="submission" date="2019-01" db="EMBL/GenBank/DDBJ databases">
        <title>Draft genome sequence of Lactobacillus paraplantarum OSY-TC318, a Producer of the novel lantibiotic Paraplantaracin TC318.</title>
        <authorList>
            <person name="Hussein W.E."/>
            <person name="Huang E."/>
            <person name="Yousef A.E."/>
        </authorList>
    </citation>
    <scope>NUCLEOTIDE SEQUENCE [LARGE SCALE GENOMIC DNA]</scope>
    <source>
        <strain evidence="4 5">OSY-TC318</strain>
    </source>
</reference>
<dbReference type="Pfam" id="PF06030">
    <property type="entry name" value="WxLIP_PGBD"/>
    <property type="match status" value="1"/>
</dbReference>
<proteinExistence type="predicted"/>
<evidence type="ECO:0000313" key="5">
    <source>
        <dbReference type="Proteomes" id="UP000292648"/>
    </source>
</evidence>
<feature type="transmembrane region" description="Helical" evidence="1">
    <location>
        <begin position="311"/>
        <end position="336"/>
    </location>
</feature>
<feature type="domain" description="WxL Interacting Protein host binding" evidence="3">
    <location>
        <begin position="166"/>
        <end position="301"/>
    </location>
</feature>
<feature type="domain" description="WxL Interacting Protein peptidoglycan binding" evidence="2">
    <location>
        <begin position="34"/>
        <end position="154"/>
    </location>
</feature>
<comment type="caution">
    <text evidence="4">The sequence shown here is derived from an EMBL/GenBank/DDBJ whole genome shotgun (WGS) entry which is preliminary data.</text>
</comment>
<sequence length="342" mass="37761">MGLIVLSLIVGVSVVQPGLAARHHQTTQQNDVGFSVAAQLPKNQIHEEHTFFDLKMTTGQQQTLKTTIYNVTNRDIKVQTAIHTANTNGNGVIEYINPAATFDRSLKNQISHLAKVQGAQTVSVPAKGTKVVSIKVRMPAHPINGVLLGGWYFKRITDKSTGTVEQNINVTNEYSYVIGLKLTSGTVPTPKLVLGTVKAGLSNYHRSIIAALRNPTAVIVPNLKVRTVIVNQHTRQAVIRSTKKGIMMAPNTFFKNALPLKAQSLQPGTYELSMTVSNHEHRWQFKRKFHISMAAAQQYNHEAVDNHGMSMWILIGIGVVATLLVGLGIVSLVWLWRRRSRD</sequence>